<feature type="region of interest" description="Disordered" evidence="10">
    <location>
        <begin position="1"/>
        <end position="24"/>
    </location>
</feature>
<accession>A0AAE0ZCY3</accession>
<dbReference type="PROSITE" id="PS50262">
    <property type="entry name" value="G_PROTEIN_RECEP_F1_2"/>
    <property type="match status" value="1"/>
</dbReference>
<keyword evidence="3 9" id="KW-0812">Transmembrane</keyword>
<keyword evidence="14" id="KW-1185">Reference proteome</keyword>
<evidence type="ECO:0000256" key="9">
    <source>
        <dbReference type="RuleBase" id="RU000688"/>
    </source>
</evidence>
<dbReference type="Proteomes" id="UP001283361">
    <property type="component" value="Unassembled WGS sequence"/>
</dbReference>
<keyword evidence="6 11" id="KW-0472">Membrane</keyword>
<dbReference type="PROSITE" id="PS00237">
    <property type="entry name" value="G_PROTEIN_RECEP_F1_1"/>
    <property type="match status" value="1"/>
</dbReference>
<feature type="transmembrane region" description="Helical" evidence="11">
    <location>
        <begin position="33"/>
        <end position="58"/>
    </location>
</feature>
<evidence type="ECO:0000256" key="1">
    <source>
        <dbReference type="ARBA" id="ARBA00004651"/>
    </source>
</evidence>
<comment type="similarity">
    <text evidence="9">Belongs to the G-protein coupled receptor 1 family.</text>
</comment>
<dbReference type="CDD" id="cd15065">
    <property type="entry name" value="7tmA_Ap5-HTB1-like"/>
    <property type="match status" value="1"/>
</dbReference>
<dbReference type="SMART" id="SM01381">
    <property type="entry name" value="7TM_GPCR_Srsx"/>
    <property type="match status" value="1"/>
</dbReference>
<evidence type="ECO:0000256" key="8">
    <source>
        <dbReference type="ARBA" id="ARBA00023224"/>
    </source>
</evidence>
<dbReference type="PRINTS" id="PR00237">
    <property type="entry name" value="GPCRRHODOPSN"/>
</dbReference>
<protein>
    <recommendedName>
        <fullName evidence="12">G-protein coupled receptors family 1 profile domain-containing protein</fullName>
    </recommendedName>
</protein>
<dbReference type="GO" id="GO:0043410">
    <property type="term" value="P:positive regulation of MAPK cascade"/>
    <property type="evidence" value="ECO:0007669"/>
    <property type="project" value="TreeGrafter"/>
</dbReference>
<evidence type="ECO:0000313" key="13">
    <source>
        <dbReference type="EMBL" id="KAK3766107.1"/>
    </source>
</evidence>
<keyword evidence="8 9" id="KW-0807">Transducer</keyword>
<feature type="transmembrane region" description="Helical" evidence="11">
    <location>
        <begin position="108"/>
        <end position="129"/>
    </location>
</feature>
<feature type="transmembrane region" description="Helical" evidence="11">
    <location>
        <begin position="150"/>
        <end position="171"/>
    </location>
</feature>
<feature type="transmembrane region" description="Helical" evidence="11">
    <location>
        <begin position="70"/>
        <end position="92"/>
    </location>
</feature>
<name>A0AAE0ZCY3_9GAST</name>
<comment type="subcellular location">
    <subcellularLocation>
        <location evidence="1">Cell membrane</location>
        <topology evidence="1">Multi-pass membrane protein</topology>
    </subcellularLocation>
</comment>
<evidence type="ECO:0000256" key="4">
    <source>
        <dbReference type="ARBA" id="ARBA00022989"/>
    </source>
</evidence>
<keyword evidence="5 9" id="KW-0297">G-protein coupled receptor</keyword>
<dbReference type="PANTHER" id="PTHR24248">
    <property type="entry name" value="ADRENERGIC RECEPTOR-RELATED G-PROTEIN COUPLED RECEPTOR"/>
    <property type="match status" value="1"/>
</dbReference>
<evidence type="ECO:0000256" key="5">
    <source>
        <dbReference type="ARBA" id="ARBA00023040"/>
    </source>
</evidence>
<evidence type="ECO:0000313" key="14">
    <source>
        <dbReference type="Proteomes" id="UP001283361"/>
    </source>
</evidence>
<dbReference type="GO" id="GO:0004989">
    <property type="term" value="F:octopamine receptor activity"/>
    <property type="evidence" value="ECO:0007669"/>
    <property type="project" value="TreeGrafter"/>
</dbReference>
<evidence type="ECO:0000256" key="2">
    <source>
        <dbReference type="ARBA" id="ARBA00022475"/>
    </source>
</evidence>
<comment type="caution">
    <text evidence="13">The sequence shown here is derived from an EMBL/GenBank/DDBJ whole genome shotgun (WGS) entry which is preliminary data.</text>
</comment>
<feature type="transmembrane region" description="Helical" evidence="11">
    <location>
        <begin position="304"/>
        <end position="329"/>
    </location>
</feature>
<keyword evidence="4 11" id="KW-1133">Transmembrane helix</keyword>
<dbReference type="SUPFAM" id="SSF81321">
    <property type="entry name" value="Family A G protein-coupled receptor-like"/>
    <property type="match status" value="1"/>
</dbReference>
<dbReference type="Pfam" id="PF00001">
    <property type="entry name" value="7tm_1"/>
    <property type="match status" value="2"/>
</dbReference>
<feature type="domain" description="G-protein coupled receptors family 1 profile" evidence="12">
    <location>
        <begin position="49"/>
        <end position="359"/>
    </location>
</feature>
<proteinExistence type="inferred from homology"/>
<feature type="transmembrane region" description="Helical" evidence="11">
    <location>
        <begin position="341"/>
        <end position="362"/>
    </location>
</feature>
<dbReference type="GO" id="GO:0005886">
    <property type="term" value="C:plasma membrane"/>
    <property type="evidence" value="ECO:0007669"/>
    <property type="project" value="UniProtKB-SubCell"/>
</dbReference>
<feature type="region of interest" description="Disordered" evidence="10">
    <location>
        <begin position="272"/>
        <end position="295"/>
    </location>
</feature>
<dbReference type="Gene3D" id="1.20.1070.10">
    <property type="entry name" value="Rhodopsin 7-helix transmembrane proteins"/>
    <property type="match status" value="1"/>
</dbReference>
<dbReference type="InterPro" id="IPR017452">
    <property type="entry name" value="GPCR_Rhodpsn_7TM"/>
</dbReference>
<keyword evidence="2" id="KW-1003">Cell membrane</keyword>
<dbReference type="AlphaFoldDB" id="A0AAE0ZCY3"/>
<organism evidence="13 14">
    <name type="scientific">Elysia crispata</name>
    <name type="common">lettuce slug</name>
    <dbReference type="NCBI Taxonomy" id="231223"/>
    <lineage>
        <taxon>Eukaryota</taxon>
        <taxon>Metazoa</taxon>
        <taxon>Spiralia</taxon>
        <taxon>Lophotrochozoa</taxon>
        <taxon>Mollusca</taxon>
        <taxon>Gastropoda</taxon>
        <taxon>Heterobranchia</taxon>
        <taxon>Euthyneura</taxon>
        <taxon>Panpulmonata</taxon>
        <taxon>Sacoglossa</taxon>
        <taxon>Placobranchoidea</taxon>
        <taxon>Plakobranchidae</taxon>
        <taxon>Elysia</taxon>
    </lineage>
</organism>
<feature type="region of interest" description="Disordered" evidence="10">
    <location>
        <begin position="396"/>
        <end position="417"/>
    </location>
</feature>
<evidence type="ECO:0000256" key="7">
    <source>
        <dbReference type="ARBA" id="ARBA00023170"/>
    </source>
</evidence>
<dbReference type="EMBL" id="JAWDGP010004263">
    <property type="protein sequence ID" value="KAK3766107.1"/>
    <property type="molecule type" value="Genomic_DNA"/>
</dbReference>
<dbReference type="InterPro" id="IPR000276">
    <property type="entry name" value="GPCR_Rhodpsn"/>
</dbReference>
<keyword evidence="7 9" id="KW-0675">Receptor</keyword>
<feature type="transmembrane region" description="Helical" evidence="11">
    <location>
        <begin position="227"/>
        <end position="250"/>
    </location>
</feature>
<evidence type="ECO:0000259" key="12">
    <source>
        <dbReference type="PROSITE" id="PS50262"/>
    </source>
</evidence>
<sequence>MILFNTSTSPEQSPYEGTVDDGSTPSNPIGRKIALGIFFGLTILTAIGGNLLVCTAVFTERRLKRIKNNYFIVSLAVADLFVACVVMTFAMANDIQQKWMFGGVFCRIWISFDIMCSTASILNLCVISLDRYIHIQNAMYYDTWMTTRKALMFIASVWFLSALISFLPIHLGWHQNGFSSEAPSSNVTKIYVDKNQSHNASYSSYMGTTDSIKVKDSDDLCIIELNFIYAIVSSTISFYAPCVVMLVLYFKLFLFARSHAVSIRSMKRPAMPADLSSASSTPDRRKTLTNGSTRSSLRASDHKAAFTLGVITGVFLCCWLPFFVINPIAAYNPELIHPNAFVASTWLGYVNSCLNPIIYSIFNTEFREAFKRILCVRILRRDSWNYLPGLSTTGNSTTTRTNKFKKSDYTDNGNGTVSRKTSRDLLFNEKVTRL</sequence>
<evidence type="ECO:0000256" key="10">
    <source>
        <dbReference type="SAM" id="MobiDB-lite"/>
    </source>
</evidence>
<dbReference type="PANTHER" id="PTHR24248:SF187">
    <property type="entry name" value="OCTOPAMINE RECEPTOR BETA-2R"/>
    <property type="match status" value="1"/>
</dbReference>
<dbReference type="GO" id="GO:0071880">
    <property type="term" value="P:adenylate cyclase-activating adrenergic receptor signaling pathway"/>
    <property type="evidence" value="ECO:0007669"/>
    <property type="project" value="TreeGrafter"/>
</dbReference>
<evidence type="ECO:0000256" key="3">
    <source>
        <dbReference type="ARBA" id="ARBA00022692"/>
    </source>
</evidence>
<reference evidence="13" key="1">
    <citation type="journal article" date="2023" name="G3 (Bethesda)">
        <title>A reference genome for the long-term kleptoplast-retaining sea slug Elysia crispata morphotype clarki.</title>
        <authorList>
            <person name="Eastman K.E."/>
            <person name="Pendleton A.L."/>
            <person name="Shaikh M.A."/>
            <person name="Suttiyut T."/>
            <person name="Ogas R."/>
            <person name="Tomko P."/>
            <person name="Gavelis G."/>
            <person name="Widhalm J.R."/>
            <person name="Wisecaver J.H."/>
        </authorList>
    </citation>
    <scope>NUCLEOTIDE SEQUENCE</scope>
    <source>
        <strain evidence="13">ECLA1</strain>
    </source>
</reference>
<evidence type="ECO:0000256" key="11">
    <source>
        <dbReference type="SAM" id="Phobius"/>
    </source>
</evidence>
<evidence type="ECO:0000256" key="6">
    <source>
        <dbReference type="ARBA" id="ARBA00023136"/>
    </source>
</evidence>
<feature type="compositionally biased region" description="Polar residues" evidence="10">
    <location>
        <begin position="1"/>
        <end position="12"/>
    </location>
</feature>
<gene>
    <name evidence="13" type="ORF">RRG08_002339</name>
</gene>